<name>A0A1G2JN39_9BACT</name>
<feature type="region of interest" description="Disordered" evidence="2">
    <location>
        <begin position="44"/>
        <end position="71"/>
    </location>
</feature>
<sequence length="457" mass="51253">MSIESGFGDRDIESEEEILQRQKEAQELEQVFLRKSLGEKLVAEYQTKKPTKEHLENRKSAGGAERGESTRFERGQIFKAYRILRKEIKDAEKRGENTTSKKELLKEIRSRAKQMERNLDELEKQMQENVEVVEVETEDGKFSIPVTVLDLRKKSEYEQDPVGKESEKDDRVPYVFWGGIRSNAQMNGCAAMSMALAGQKIYVPMHLEQEQVKKPENLAEILSKNGNFEPHARITKELIKQLGLEKSFNLMGYSAGAGIALEAAIDISKDSEFEGSLNDLIVIEPLGLDEKGLVGLAKDFGVDALTKVMTSPEAGIKVLRQGGETNKAENTDEGKKLAWETVKILAEKQFTAEQLSKIEVGGNFQWWVGRSSTVTNLPLTEKVMRDIAKLKQADNPDATIPELNEVVGGTHSLLNMNALGLAREFVDDRQDNQTSDPRIIKRKDLANSAMAEILENI</sequence>
<evidence type="ECO:0000256" key="2">
    <source>
        <dbReference type="SAM" id="MobiDB-lite"/>
    </source>
</evidence>
<dbReference type="InterPro" id="IPR029058">
    <property type="entry name" value="AB_hydrolase_fold"/>
</dbReference>
<dbReference type="EMBL" id="MHPU01000026">
    <property type="protein sequence ID" value="OGZ88373.1"/>
    <property type="molecule type" value="Genomic_DNA"/>
</dbReference>
<proteinExistence type="predicted"/>
<evidence type="ECO:0000256" key="1">
    <source>
        <dbReference type="SAM" id="Coils"/>
    </source>
</evidence>
<protein>
    <recommendedName>
        <fullName evidence="5">Thioesterase domain-containing protein</fullName>
    </recommendedName>
</protein>
<gene>
    <name evidence="3" type="ORF">A2561_02130</name>
</gene>
<dbReference type="SUPFAM" id="SSF53474">
    <property type="entry name" value="alpha/beta-Hydrolases"/>
    <property type="match status" value="1"/>
</dbReference>
<organism evidence="3 4">
    <name type="scientific">Candidatus Staskawiczbacteria bacterium RIFOXYD1_FULL_32_13</name>
    <dbReference type="NCBI Taxonomy" id="1802234"/>
    <lineage>
        <taxon>Bacteria</taxon>
        <taxon>Candidatus Staskawicziibacteriota</taxon>
    </lineage>
</organism>
<feature type="coiled-coil region" evidence="1">
    <location>
        <begin position="81"/>
        <end position="139"/>
    </location>
</feature>
<evidence type="ECO:0000313" key="3">
    <source>
        <dbReference type="EMBL" id="OGZ88373.1"/>
    </source>
</evidence>
<evidence type="ECO:0008006" key="5">
    <source>
        <dbReference type="Google" id="ProtNLM"/>
    </source>
</evidence>
<evidence type="ECO:0000313" key="4">
    <source>
        <dbReference type="Proteomes" id="UP000178935"/>
    </source>
</evidence>
<keyword evidence="1" id="KW-0175">Coiled coil</keyword>
<dbReference type="Proteomes" id="UP000178935">
    <property type="component" value="Unassembled WGS sequence"/>
</dbReference>
<dbReference type="Gene3D" id="3.40.50.1820">
    <property type="entry name" value="alpha/beta hydrolase"/>
    <property type="match status" value="1"/>
</dbReference>
<comment type="caution">
    <text evidence="3">The sequence shown here is derived from an EMBL/GenBank/DDBJ whole genome shotgun (WGS) entry which is preliminary data.</text>
</comment>
<dbReference type="AlphaFoldDB" id="A0A1G2JN39"/>
<reference evidence="3 4" key="1">
    <citation type="journal article" date="2016" name="Nat. Commun.">
        <title>Thousands of microbial genomes shed light on interconnected biogeochemical processes in an aquifer system.</title>
        <authorList>
            <person name="Anantharaman K."/>
            <person name="Brown C.T."/>
            <person name="Hug L.A."/>
            <person name="Sharon I."/>
            <person name="Castelle C.J."/>
            <person name="Probst A.J."/>
            <person name="Thomas B.C."/>
            <person name="Singh A."/>
            <person name="Wilkins M.J."/>
            <person name="Karaoz U."/>
            <person name="Brodie E.L."/>
            <person name="Williams K.H."/>
            <person name="Hubbard S.S."/>
            <person name="Banfield J.F."/>
        </authorList>
    </citation>
    <scope>NUCLEOTIDE SEQUENCE [LARGE SCALE GENOMIC DNA]</scope>
</reference>
<accession>A0A1G2JN39</accession>